<evidence type="ECO:0000256" key="1">
    <source>
        <dbReference type="SAM" id="SignalP"/>
    </source>
</evidence>
<dbReference type="Proteomes" id="UP001163731">
    <property type="component" value="Unassembled WGS sequence"/>
</dbReference>
<comment type="caution">
    <text evidence="2">The sequence shown here is derived from an EMBL/GenBank/DDBJ whole genome shotgun (WGS) entry which is preliminary data.</text>
</comment>
<organism evidence="2 3">
    <name type="scientific">Chryseobacterium kimseyorum</name>
    <dbReference type="NCBI Taxonomy" id="2984028"/>
    <lineage>
        <taxon>Bacteria</taxon>
        <taxon>Pseudomonadati</taxon>
        <taxon>Bacteroidota</taxon>
        <taxon>Flavobacteriia</taxon>
        <taxon>Flavobacteriales</taxon>
        <taxon>Weeksellaceae</taxon>
        <taxon>Chryseobacterium group</taxon>
        <taxon>Chryseobacterium</taxon>
    </lineage>
</organism>
<evidence type="ECO:0000313" key="2">
    <source>
        <dbReference type="EMBL" id="MCW3169411.1"/>
    </source>
</evidence>
<keyword evidence="1" id="KW-0732">Signal</keyword>
<protein>
    <recommendedName>
        <fullName evidence="4">TraB/GumN family protein</fullName>
    </recommendedName>
</protein>
<proteinExistence type="predicted"/>
<feature type="chain" id="PRO_5046979766" description="TraB/GumN family protein" evidence="1">
    <location>
        <begin position="21"/>
        <end position="231"/>
    </location>
</feature>
<evidence type="ECO:0000313" key="3">
    <source>
        <dbReference type="Proteomes" id="UP001163731"/>
    </source>
</evidence>
<keyword evidence="3" id="KW-1185">Reference proteome</keyword>
<dbReference type="EMBL" id="JAPDHW010000008">
    <property type="protein sequence ID" value="MCW3169411.1"/>
    <property type="molecule type" value="Genomic_DNA"/>
</dbReference>
<reference evidence="2" key="1">
    <citation type="submission" date="2022-10" db="EMBL/GenBank/DDBJ databases">
        <title>Chryseobacterium babae sp. nov. isolated from the gut of the beetle Oryctes rhinoceros, and Chryseobacterium kimseyorum sp. nov., isolated from a stick insect rearing cage.</title>
        <authorList>
            <person name="Shelomi M."/>
            <person name="Han C.-J."/>
            <person name="Chen W.-M."/>
            <person name="Chen H.-K."/>
            <person name="Liaw S.-J."/>
            <person name="Muhle E."/>
            <person name="Clermont D."/>
        </authorList>
    </citation>
    <scope>NUCLEOTIDE SEQUENCE</scope>
    <source>
        <strain evidence="2">09-1422</strain>
    </source>
</reference>
<sequence>MKKFIISAITLICISGSMNAQDKLEQAGFYDSEIKTIETKSAGKSLIFFPMKHVGTEKFYNDIKSKIEILKKEGYYFLYEKVTVDAKDEITRRKLKKITGDIGISPEKGYVQLLKEHGVKMKEELLEQPSYSDFGLDESNSKNVDVTALDIVKYYEKNYGEIKLNKCEMENAITAKDSCRGKNLKKKYRKDAIVTFRDKVIVDGIIREKSDKIALIYGKGHLQGVLNKINK</sequence>
<feature type="signal peptide" evidence="1">
    <location>
        <begin position="1"/>
        <end position="20"/>
    </location>
</feature>
<accession>A0ABT3I034</accession>
<gene>
    <name evidence="2" type="ORF">OMO38_12860</name>
</gene>
<dbReference type="RefSeq" id="WP_264750579.1">
    <property type="nucleotide sequence ID" value="NZ_JAPDHW010000008.1"/>
</dbReference>
<evidence type="ECO:0008006" key="4">
    <source>
        <dbReference type="Google" id="ProtNLM"/>
    </source>
</evidence>
<name>A0ABT3I034_9FLAO</name>